<gene>
    <name evidence="13" type="ORF">BCV72DRAFT_283587</name>
</gene>
<dbReference type="FunFam" id="1.10.510.10:FF:000008">
    <property type="entry name" value="Non-specific serine/threonine protein kinase"/>
    <property type="match status" value="1"/>
</dbReference>
<dbReference type="PROSITE" id="PS00107">
    <property type="entry name" value="PROTEIN_KINASE_ATP"/>
    <property type="match status" value="1"/>
</dbReference>
<evidence type="ECO:0000256" key="5">
    <source>
        <dbReference type="ARBA" id="ARBA00022777"/>
    </source>
</evidence>
<dbReference type="GO" id="GO:0005829">
    <property type="term" value="C:cytosol"/>
    <property type="evidence" value="ECO:0007669"/>
    <property type="project" value="TreeGrafter"/>
</dbReference>
<evidence type="ECO:0000256" key="10">
    <source>
        <dbReference type="RuleBase" id="RU000304"/>
    </source>
</evidence>
<dbReference type="OrthoDB" id="63267at2759"/>
<dbReference type="InterPro" id="IPR000719">
    <property type="entry name" value="Prot_kinase_dom"/>
</dbReference>
<keyword evidence="3" id="KW-0808">Transferase</keyword>
<organism evidence="13">
    <name type="scientific">Rhizopus microsporus var. microsporus</name>
    <dbReference type="NCBI Taxonomy" id="86635"/>
    <lineage>
        <taxon>Eukaryota</taxon>
        <taxon>Fungi</taxon>
        <taxon>Fungi incertae sedis</taxon>
        <taxon>Mucoromycota</taxon>
        <taxon>Mucoromycotina</taxon>
        <taxon>Mucoromycetes</taxon>
        <taxon>Mucorales</taxon>
        <taxon>Mucorineae</taxon>
        <taxon>Rhizopodaceae</taxon>
        <taxon>Rhizopus</taxon>
    </lineage>
</organism>
<dbReference type="InterPro" id="IPR008271">
    <property type="entry name" value="Ser/Thr_kinase_AS"/>
</dbReference>
<comment type="catalytic activity">
    <reaction evidence="7">
        <text>L-threonyl-[protein] + ATP = O-phospho-L-threonyl-[protein] + ADP + H(+)</text>
        <dbReference type="Rhea" id="RHEA:46608"/>
        <dbReference type="Rhea" id="RHEA-COMP:11060"/>
        <dbReference type="Rhea" id="RHEA-COMP:11605"/>
        <dbReference type="ChEBI" id="CHEBI:15378"/>
        <dbReference type="ChEBI" id="CHEBI:30013"/>
        <dbReference type="ChEBI" id="CHEBI:30616"/>
        <dbReference type="ChEBI" id="CHEBI:61977"/>
        <dbReference type="ChEBI" id="CHEBI:456216"/>
        <dbReference type="EC" id="2.7.11.11"/>
    </reaction>
</comment>
<accession>A0A1X0RIJ0</accession>
<dbReference type="InterPro" id="IPR017441">
    <property type="entry name" value="Protein_kinase_ATP_BS"/>
</dbReference>
<proteinExistence type="inferred from homology"/>
<dbReference type="PROSITE" id="PS00108">
    <property type="entry name" value="PROTEIN_KINASE_ST"/>
    <property type="match status" value="1"/>
</dbReference>
<dbReference type="InterPro" id="IPR000961">
    <property type="entry name" value="AGC-kinase_C"/>
</dbReference>
<evidence type="ECO:0000313" key="13">
    <source>
        <dbReference type="EMBL" id="ORE11814.1"/>
    </source>
</evidence>
<comment type="catalytic activity">
    <reaction evidence="8">
        <text>L-seryl-[protein] + ATP = O-phospho-L-seryl-[protein] + ADP + H(+)</text>
        <dbReference type="Rhea" id="RHEA:17989"/>
        <dbReference type="Rhea" id="RHEA-COMP:9863"/>
        <dbReference type="Rhea" id="RHEA-COMP:11604"/>
        <dbReference type="ChEBI" id="CHEBI:15378"/>
        <dbReference type="ChEBI" id="CHEBI:29999"/>
        <dbReference type="ChEBI" id="CHEBI:30616"/>
        <dbReference type="ChEBI" id="CHEBI:83421"/>
        <dbReference type="ChEBI" id="CHEBI:456216"/>
        <dbReference type="EC" id="2.7.11.11"/>
    </reaction>
</comment>
<dbReference type="SUPFAM" id="SSF56112">
    <property type="entry name" value="Protein kinase-like (PK-like)"/>
    <property type="match status" value="1"/>
</dbReference>
<evidence type="ECO:0000256" key="9">
    <source>
        <dbReference type="PROSITE-ProRule" id="PRU10141"/>
    </source>
</evidence>
<evidence type="ECO:0000256" key="4">
    <source>
        <dbReference type="ARBA" id="ARBA00022741"/>
    </source>
</evidence>
<dbReference type="GO" id="GO:0005524">
    <property type="term" value="F:ATP binding"/>
    <property type="evidence" value="ECO:0007669"/>
    <property type="project" value="UniProtKB-UniRule"/>
</dbReference>
<dbReference type="PANTHER" id="PTHR24353:SF153">
    <property type="entry name" value="CAMP-DEPENDENT PROTEIN KINASE CATALYTIC SUBUNIT 1"/>
    <property type="match status" value="1"/>
</dbReference>
<feature type="domain" description="AGC-kinase C-terminal" evidence="12">
    <location>
        <begin position="354"/>
        <end position="405"/>
    </location>
</feature>
<feature type="binding site" evidence="9">
    <location>
        <position position="133"/>
    </location>
    <ligand>
        <name>ATP</name>
        <dbReference type="ChEBI" id="CHEBI:30616"/>
    </ligand>
</feature>
<dbReference type="SMART" id="SM00220">
    <property type="entry name" value="S_TKc"/>
    <property type="match status" value="1"/>
</dbReference>
<reference evidence="13" key="1">
    <citation type="journal article" date="2016" name="Proc. Natl. Acad. Sci. U.S.A.">
        <title>Lipid metabolic changes in an early divergent fungus govern the establishment of a mutualistic symbiosis with endobacteria.</title>
        <authorList>
            <person name="Lastovetsky O.A."/>
            <person name="Gaspar M.L."/>
            <person name="Mondo S.J."/>
            <person name="LaButti K.M."/>
            <person name="Sandor L."/>
            <person name="Grigoriev I.V."/>
            <person name="Henry S.A."/>
            <person name="Pawlowska T.E."/>
        </authorList>
    </citation>
    <scope>NUCLEOTIDE SEQUENCE [LARGE SCALE GENOMIC DNA]</scope>
    <source>
        <strain evidence="13">ATCC 52814</strain>
    </source>
</reference>
<name>A0A1X0RIJ0_RHIZD</name>
<comment type="similarity">
    <text evidence="10">Belongs to the protein kinase superfamily.</text>
</comment>
<dbReference type="GO" id="GO:0004691">
    <property type="term" value="F:cAMP-dependent protein kinase activity"/>
    <property type="evidence" value="ECO:0007669"/>
    <property type="project" value="UniProtKB-EC"/>
</dbReference>
<dbReference type="Gene3D" id="1.10.510.10">
    <property type="entry name" value="Transferase(Phosphotransferase) domain 1"/>
    <property type="match status" value="1"/>
</dbReference>
<protein>
    <recommendedName>
        <fullName evidence="1">cAMP-dependent protein kinase</fullName>
        <ecNumber evidence="1">2.7.11.11</ecNumber>
    </recommendedName>
</protein>
<evidence type="ECO:0000256" key="6">
    <source>
        <dbReference type="ARBA" id="ARBA00022840"/>
    </source>
</evidence>
<sequence length="405" mass="46606">MRHFLNQRFLTNNQHDSQWNLNHLCDHLFDSIPNIKIDSPIDEPLTRTTDITHSYSTSPSLTPASSFSTDDNTFIESHQEQLDNNSNYSLNSCGDTIKYHFSQFHITKLIGTGHFAQVYLAQNTINQVWYAIKAINKKKLATKQQIKHVHDEKDVLYSANHPFLVKLWGTFQTDSHVFFVTDYVPGGELFRLIRKKKGLTEQEAKFYAAETVLALEYLHNRDIAYRDLKPENILLDSHGHIKLIDFGLAKRVSDVTYTLCGTPDYLAPEVIRARGYTKEVDWWSLGVLIYEMIVGHAPFTSKNPIELYENILLCSIQWPSDISSEAKDLIQGLLKVKPADRYNLQEIKAHPWFADIDFEQLSSCNVDTPNIPDLQDNDDTSRDNQDIEPLYISDQYAHDDTFASF</sequence>
<dbReference type="PROSITE" id="PS51285">
    <property type="entry name" value="AGC_KINASE_CTER"/>
    <property type="match status" value="1"/>
</dbReference>
<dbReference type="PANTHER" id="PTHR24353">
    <property type="entry name" value="CYCLIC NUCLEOTIDE-DEPENDENT PROTEIN KINASE"/>
    <property type="match status" value="1"/>
</dbReference>
<evidence type="ECO:0000259" key="12">
    <source>
        <dbReference type="PROSITE" id="PS51285"/>
    </source>
</evidence>
<dbReference type="AlphaFoldDB" id="A0A1X0RIJ0"/>
<dbReference type="FunFam" id="3.30.200.20:FF:000042">
    <property type="entry name" value="Aurora kinase A"/>
    <property type="match status" value="1"/>
</dbReference>
<dbReference type="VEuPathDB" id="FungiDB:BCV72DRAFT_283587"/>
<feature type="domain" description="Protein kinase" evidence="11">
    <location>
        <begin position="104"/>
        <end position="353"/>
    </location>
</feature>
<keyword evidence="5 13" id="KW-0418">Kinase</keyword>
<keyword evidence="6 9" id="KW-0067">ATP-binding</keyword>
<evidence type="ECO:0000259" key="11">
    <source>
        <dbReference type="PROSITE" id="PS50011"/>
    </source>
</evidence>
<dbReference type="Proteomes" id="UP000242414">
    <property type="component" value="Unassembled WGS sequence"/>
</dbReference>
<keyword evidence="2 10" id="KW-0723">Serine/threonine-protein kinase</keyword>
<dbReference type="GO" id="GO:0005952">
    <property type="term" value="C:cAMP-dependent protein kinase complex"/>
    <property type="evidence" value="ECO:0007669"/>
    <property type="project" value="TreeGrafter"/>
</dbReference>
<dbReference type="Pfam" id="PF00069">
    <property type="entry name" value="Pkinase"/>
    <property type="match status" value="1"/>
</dbReference>
<dbReference type="EMBL" id="KV921854">
    <property type="protein sequence ID" value="ORE11814.1"/>
    <property type="molecule type" value="Genomic_DNA"/>
</dbReference>
<evidence type="ECO:0000256" key="1">
    <source>
        <dbReference type="ARBA" id="ARBA00012444"/>
    </source>
</evidence>
<keyword evidence="4 9" id="KW-0547">Nucleotide-binding</keyword>
<dbReference type="PROSITE" id="PS50011">
    <property type="entry name" value="PROTEIN_KINASE_DOM"/>
    <property type="match status" value="1"/>
</dbReference>
<evidence type="ECO:0000256" key="8">
    <source>
        <dbReference type="ARBA" id="ARBA00047454"/>
    </source>
</evidence>
<evidence type="ECO:0000256" key="7">
    <source>
        <dbReference type="ARBA" id="ARBA00047292"/>
    </source>
</evidence>
<dbReference type="EC" id="2.7.11.11" evidence="1"/>
<dbReference type="Gene3D" id="3.30.200.20">
    <property type="entry name" value="Phosphorylase Kinase, domain 1"/>
    <property type="match status" value="1"/>
</dbReference>
<dbReference type="InterPro" id="IPR011009">
    <property type="entry name" value="Kinase-like_dom_sf"/>
</dbReference>
<evidence type="ECO:0000256" key="3">
    <source>
        <dbReference type="ARBA" id="ARBA00022679"/>
    </source>
</evidence>
<evidence type="ECO:0000256" key="2">
    <source>
        <dbReference type="ARBA" id="ARBA00022527"/>
    </source>
</evidence>
<dbReference type="GO" id="GO:0005634">
    <property type="term" value="C:nucleus"/>
    <property type="evidence" value="ECO:0007669"/>
    <property type="project" value="TreeGrafter"/>
</dbReference>